<dbReference type="EMBL" id="BQKI01000017">
    <property type="protein sequence ID" value="GJN10416.1"/>
    <property type="molecule type" value="Genomic_DNA"/>
</dbReference>
<organism evidence="1 2">
    <name type="scientific">Eleusine coracana subsp. coracana</name>
    <dbReference type="NCBI Taxonomy" id="191504"/>
    <lineage>
        <taxon>Eukaryota</taxon>
        <taxon>Viridiplantae</taxon>
        <taxon>Streptophyta</taxon>
        <taxon>Embryophyta</taxon>
        <taxon>Tracheophyta</taxon>
        <taxon>Spermatophyta</taxon>
        <taxon>Magnoliopsida</taxon>
        <taxon>Liliopsida</taxon>
        <taxon>Poales</taxon>
        <taxon>Poaceae</taxon>
        <taxon>PACMAD clade</taxon>
        <taxon>Chloridoideae</taxon>
        <taxon>Cynodonteae</taxon>
        <taxon>Eleusininae</taxon>
        <taxon>Eleusine</taxon>
    </lineage>
</organism>
<evidence type="ECO:0000313" key="2">
    <source>
        <dbReference type="Proteomes" id="UP001054889"/>
    </source>
</evidence>
<keyword evidence="2" id="KW-1185">Reference proteome</keyword>
<dbReference type="AlphaFoldDB" id="A0AAV5DJT2"/>
<reference evidence="1" key="2">
    <citation type="submission" date="2021-12" db="EMBL/GenBank/DDBJ databases">
        <title>Resequencing data analysis of finger millet.</title>
        <authorList>
            <person name="Hatakeyama M."/>
            <person name="Aluri S."/>
            <person name="Balachadran M.T."/>
            <person name="Sivarajan S.R."/>
            <person name="Poveda L."/>
            <person name="Shimizu-Inatsugi R."/>
            <person name="Schlapbach R."/>
            <person name="Sreeman S.M."/>
            <person name="Shimizu K.K."/>
        </authorList>
    </citation>
    <scope>NUCLEOTIDE SEQUENCE</scope>
</reference>
<protein>
    <recommendedName>
        <fullName evidence="3">F-box domain-containing protein</fullName>
    </recommendedName>
</protein>
<dbReference type="SUPFAM" id="SSF81383">
    <property type="entry name" value="F-box domain"/>
    <property type="match status" value="1"/>
</dbReference>
<gene>
    <name evidence="1" type="primary">ga28507</name>
    <name evidence="1" type="ORF">PR202_ga28507</name>
</gene>
<reference evidence="1" key="1">
    <citation type="journal article" date="2018" name="DNA Res.">
        <title>Multiple hybrid de novo genome assembly of finger millet, an orphan allotetraploid crop.</title>
        <authorList>
            <person name="Hatakeyama M."/>
            <person name="Aluri S."/>
            <person name="Balachadran M.T."/>
            <person name="Sivarajan S.R."/>
            <person name="Patrignani A."/>
            <person name="Gruter S."/>
            <person name="Poveda L."/>
            <person name="Shimizu-Inatsugi R."/>
            <person name="Baeten J."/>
            <person name="Francoijs K.J."/>
            <person name="Nataraja K.N."/>
            <person name="Reddy Y.A.N."/>
            <person name="Phadnis S."/>
            <person name="Ravikumar R.L."/>
            <person name="Schlapbach R."/>
            <person name="Sreeman S.M."/>
            <person name="Shimizu K.K."/>
        </authorList>
    </citation>
    <scope>NUCLEOTIDE SEQUENCE</scope>
</reference>
<dbReference type="PANTHER" id="PTHR32133:SF327">
    <property type="entry name" value="F-BOX DOMAIN-CONTAINING PROTEIN"/>
    <property type="match status" value="1"/>
</dbReference>
<dbReference type="Proteomes" id="UP001054889">
    <property type="component" value="Unassembled WGS sequence"/>
</dbReference>
<dbReference type="InterPro" id="IPR036047">
    <property type="entry name" value="F-box-like_dom_sf"/>
</dbReference>
<name>A0AAV5DJT2_ELECO</name>
<evidence type="ECO:0008006" key="3">
    <source>
        <dbReference type="Google" id="ProtNLM"/>
    </source>
</evidence>
<dbReference type="PANTHER" id="PTHR32133">
    <property type="entry name" value="OS07G0120400 PROTEIN"/>
    <property type="match status" value="1"/>
</dbReference>
<sequence length="154" mass="17701">MEELVEEILHQPACRIHAALVCKSWHRILSDVVFLRRYRDFHLKPYFLGYIHNGTDFELSLRFASTSAAFSFSPPAALKRWQALDCRHGRVLVSIDYPTLEFIVWDPNTDEQYHLPFLPSYPLVIHNVVVLCAVDGCDHVDCHGGPFFVVFVGD</sequence>
<evidence type="ECO:0000313" key="1">
    <source>
        <dbReference type="EMBL" id="GJN10416.1"/>
    </source>
</evidence>
<proteinExistence type="predicted"/>
<comment type="caution">
    <text evidence="1">The sequence shown here is derived from an EMBL/GenBank/DDBJ whole genome shotgun (WGS) entry which is preliminary data.</text>
</comment>
<accession>A0AAV5DJT2</accession>